<proteinExistence type="inferred from homology"/>
<feature type="chain" id="PRO_5046784533" description="ABC-type nitrate/sulfonate/bicarbonate transport system, substrate-binding protein" evidence="4">
    <location>
        <begin position="27"/>
        <end position="304"/>
    </location>
</feature>
<organism evidence="5 6">
    <name type="scientific">Streptosporangium lutulentum</name>
    <dbReference type="NCBI Taxonomy" id="1461250"/>
    <lineage>
        <taxon>Bacteria</taxon>
        <taxon>Bacillati</taxon>
        <taxon>Actinomycetota</taxon>
        <taxon>Actinomycetes</taxon>
        <taxon>Streptosporangiales</taxon>
        <taxon>Streptosporangiaceae</taxon>
        <taxon>Streptosporangium</taxon>
    </lineage>
</organism>
<keyword evidence="3 4" id="KW-0732">Signal</keyword>
<comment type="caution">
    <text evidence="5">The sequence shown here is derived from an EMBL/GenBank/DDBJ whole genome shotgun (WGS) entry which is preliminary data.</text>
</comment>
<evidence type="ECO:0000256" key="3">
    <source>
        <dbReference type="ARBA" id="ARBA00022729"/>
    </source>
</evidence>
<accession>A0ABT9Q8N1</accession>
<dbReference type="Proteomes" id="UP001225356">
    <property type="component" value="Unassembled WGS sequence"/>
</dbReference>
<dbReference type="RefSeq" id="WP_307556339.1">
    <property type="nucleotide sequence ID" value="NZ_JAUSQU010000001.1"/>
</dbReference>
<name>A0ABT9Q8N1_9ACTN</name>
<evidence type="ECO:0000313" key="6">
    <source>
        <dbReference type="Proteomes" id="UP001225356"/>
    </source>
</evidence>
<dbReference type="Gene3D" id="3.40.190.10">
    <property type="entry name" value="Periplasmic binding protein-like II"/>
    <property type="match status" value="2"/>
</dbReference>
<evidence type="ECO:0000256" key="4">
    <source>
        <dbReference type="SAM" id="SignalP"/>
    </source>
</evidence>
<dbReference type="PANTHER" id="PTHR30024:SF47">
    <property type="entry name" value="TAURINE-BINDING PERIPLASMIC PROTEIN"/>
    <property type="match status" value="1"/>
</dbReference>
<sequence length="304" mass="31432">MRTLRIGTFSPSVVLGVAAATGALDAAGLAITQVPARSSPEQFAALLAGELDAAITSPDNVLAYRFVADNPLRSTADLRILAAVDRGLGLSLFTAPGVKDVDSLRGGVLAVDVPTSGFAFVAYELLARQGVKAGIDCEITALGSTPRRAEALAEGRCAVTVLNAGNDLRAEGAGCHRLSRARELGPYVATVLASAGGHEEESLAALTRVIVDTAGQLAAGRLHELASSVTARLLKLGDDDVRRYVELLADPEEGLVAGGRVDRESLDTLVTLRTRHHAGSADLAGALLRDTGLLDERFLPGAAP</sequence>
<evidence type="ECO:0000256" key="1">
    <source>
        <dbReference type="ARBA" id="ARBA00004418"/>
    </source>
</evidence>
<evidence type="ECO:0000313" key="5">
    <source>
        <dbReference type="EMBL" id="MDP9842434.1"/>
    </source>
</evidence>
<dbReference type="PANTHER" id="PTHR30024">
    <property type="entry name" value="ALIPHATIC SULFONATES-BINDING PROTEIN-RELATED"/>
    <property type="match status" value="1"/>
</dbReference>
<reference evidence="5 6" key="1">
    <citation type="submission" date="2023-07" db="EMBL/GenBank/DDBJ databases">
        <title>Sequencing the genomes of 1000 actinobacteria strains.</title>
        <authorList>
            <person name="Klenk H.-P."/>
        </authorList>
    </citation>
    <scope>NUCLEOTIDE SEQUENCE [LARGE SCALE GENOMIC DNA]</scope>
    <source>
        <strain evidence="5 6">DSM 46740</strain>
    </source>
</reference>
<keyword evidence="6" id="KW-1185">Reference proteome</keyword>
<gene>
    <name evidence="5" type="ORF">J2853_001645</name>
</gene>
<feature type="signal peptide" evidence="4">
    <location>
        <begin position="1"/>
        <end position="26"/>
    </location>
</feature>
<dbReference type="EMBL" id="JAUSQU010000001">
    <property type="protein sequence ID" value="MDP9842434.1"/>
    <property type="molecule type" value="Genomic_DNA"/>
</dbReference>
<evidence type="ECO:0008006" key="7">
    <source>
        <dbReference type="Google" id="ProtNLM"/>
    </source>
</evidence>
<dbReference type="SUPFAM" id="SSF53850">
    <property type="entry name" value="Periplasmic binding protein-like II"/>
    <property type="match status" value="1"/>
</dbReference>
<comment type="subcellular location">
    <subcellularLocation>
        <location evidence="1">Periplasm</location>
    </subcellularLocation>
</comment>
<dbReference type="Pfam" id="PF12974">
    <property type="entry name" value="Phosphonate-bd"/>
    <property type="match status" value="1"/>
</dbReference>
<evidence type="ECO:0000256" key="2">
    <source>
        <dbReference type="ARBA" id="ARBA00010742"/>
    </source>
</evidence>
<protein>
    <recommendedName>
        <fullName evidence="7">ABC-type nitrate/sulfonate/bicarbonate transport system, substrate-binding protein</fullName>
    </recommendedName>
</protein>
<comment type="similarity">
    <text evidence="2">Belongs to the bacterial solute-binding protein SsuA/TauA family.</text>
</comment>